<evidence type="ECO:0000313" key="2">
    <source>
        <dbReference type="EMBL" id="OSS51366.1"/>
    </source>
</evidence>
<dbReference type="InterPro" id="IPR010730">
    <property type="entry name" value="HET"/>
</dbReference>
<keyword evidence="3" id="KW-1185">Reference proteome</keyword>
<dbReference type="Pfam" id="PF06985">
    <property type="entry name" value="HET"/>
    <property type="match status" value="1"/>
</dbReference>
<feature type="domain" description="Heterokaryon incompatibility" evidence="1">
    <location>
        <begin position="45"/>
        <end position="233"/>
    </location>
</feature>
<dbReference type="Proteomes" id="UP000193240">
    <property type="component" value="Unassembled WGS sequence"/>
</dbReference>
<dbReference type="STRING" id="105696.A0A1Y2M5H1"/>
<protein>
    <recommendedName>
        <fullName evidence="1">Heterokaryon incompatibility domain-containing protein</fullName>
    </recommendedName>
</protein>
<dbReference type="PANTHER" id="PTHR24148">
    <property type="entry name" value="ANKYRIN REPEAT DOMAIN-CONTAINING PROTEIN 39 HOMOLOG-RELATED"/>
    <property type="match status" value="1"/>
</dbReference>
<accession>A0A1Y2M5H1</accession>
<dbReference type="AlphaFoldDB" id="A0A1Y2M5H1"/>
<dbReference type="PANTHER" id="PTHR24148:SF64">
    <property type="entry name" value="HETEROKARYON INCOMPATIBILITY DOMAIN-CONTAINING PROTEIN"/>
    <property type="match status" value="1"/>
</dbReference>
<reference evidence="2 3" key="1">
    <citation type="journal article" date="2017" name="Genome Announc.">
        <title>Genome sequence of the saprophytic ascomycete Epicoccum nigrum ICMP 19927 strain isolated from New Zealand.</title>
        <authorList>
            <person name="Fokin M."/>
            <person name="Fleetwood D."/>
            <person name="Weir B.S."/>
            <person name="Villas-Boas S.G."/>
        </authorList>
    </citation>
    <scope>NUCLEOTIDE SEQUENCE [LARGE SCALE GENOMIC DNA]</scope>
    <source>
        <strain evidence="2 3">ICMP 19927</strain>
    </source>
</reference>
<evidence type="ECO:0000259" key="1">
    <source>
        <dbReference type="Pfam" id="PF06985"/>
    </source>
</evidence>
<proteinExistence type="predicted"/>
<dbReference type="OMA" id="INCELAH"/>
<dbReference type="InParanoid" id="A0A1Y2M5H1"/>
<evidence type="ECO:0000313" key="3">
    <source>
        <dbReference type="Proteomes" id="UP000193240"/>
    </source>
</evidence>
<dbReference type="Pfam" id="PF26639">
    <property type="entry name" value="Het-6_barrel"/>
    <property type="match status" value="1"/>
</dbReference>
<name>A0A1Y2M5H1_EPING</name>
<organism evidence="2 3">
    <name type="scientific">Epicoccum nigrum</name>
    <name type="common">Soil fungus</name>
    <name type="synonym">Epicoccum purpurascens</name>
    <dbReference type="NCBI Taxonomy" id="105696"/>
    <lineage>
        <taxon>Eukaryota</taxon>
        <taxon>Fungi</taxon>
        <taxon>Dikarya</taxon>
        <taxon>Ascomycota</taxon>
        <taxon>Pezizomycotina</taxon>
        <taxon>Dothideomycetes</taxon>
        <taxon>Pleosporomycetidae</taxon>
        <taxon>Pleosporales</taxon>
        <taxon>Pleosporineae</taxon>
        <taxon>Didymellaceae</taxon>
        <taxon>Epicoccum</taxon>
    </lineage>
</organism>
<dbReference type="InterPro" id="IPR052895">
    <property type="entry name" value="HetReg/Transcr_Mod"/>
</dbReference>
<dbReference type="EMBL" id="KZ107840">
    <property type="protein sequence ID" value="OSS51366.1"/>
    <property type="molecule type" value="Genomic_DNA"/>
</dbReference>
<sequence>MPCNTAYSRLRKNSEFRLLTLQPGKDDQDINCELAHYLLEERPHFSALSYEWAAWPGSTSISCNAQIKFVTNNLYAALQSLRLPNKQRILWVDALCINQDDDEEKSQQVGMMQEIYSSATAVFIWLGKETQLVREAFEVMESLALLWLNATTKGVDDTNYLAARMFQKPENESILGTIKSCVHISHDYKSYHLRRKIGCSDDEIFKFHDASIWQTIDDILQNTYFQRCWIVQEVAVANVPYVVCGRQHMPWDVFRGAHYGRRLVSFVTYAGRKVLEDGPLTCVEDARKRFRDPTSRTDLASVLATFTYAHQSRQQDRVYAAMGLVKAGNIISPDYAKTTQLVFLEAATCIIRDRNDLYLLGNKILFVKRTMLDIPTWVPEWTGPTTESSTEHYSYYLSQCLDGGIEIQGRSLFVNALLLDSIERIYPIAEDDMIIQAFSGIEQEFAKAGKSLFDAYVAEDHYHAASASAKCSKDSWVHNLGQAFALITRLSYIPLPLLEVLSDLGRFTPHKSDGTTLNVESLWSAMVPHSRVRPQTKVPICEKLFLATQIILSRMITNKTGAVHTSGLPKGYEPWMMAAALIVHTGICLTSTFQEMYSKHALRSNTEDECIFITRKGYLGRAPYPAISRGQIITILGGGYVPYVIEKHHNHYKLISHAYVEGVMHWCRIPDGMAVERLEIR</sequence>
<gene>
    <name evidence="2" type="ORF">B5807_03081</name>
</gene>